<feature type="region of interest" description="Disordered" evidence="1">
    <location>
        <begin position="1"/>
        <end position="21"/>
    </location>
</feature>
<dbReference type="AlphaFoldDB" id="A0A7W9EHS9"/>
<keyword evidence="2" id="KW-0472">Membrane</keyword>
<proteinExistence type="predicted"/>
<dbReference type="EMBL" id="JACIJJ010000002">
    <property type="protein sequence ID" value="MBB5698442.1"/>
    <property type="molecule type" value="Genomic_DNA"/>
</dbReference>
<evidence type="ECO:0000256" key="1">
    <source>
        <dbReference type="SAM" id="MobiDB-lite"/>
    </source>
</evidence>
<evidence type="ECO:0000256" key="2">
    <source>
        <dbReference type="SAM" id="Phobius"/>
    </source>
</evidence>
<gene>
    <name evidence="3" type="ORF">FHR19_001787</name>
</gene>
<dbReference type="RefSeq" id="WP_184027118.1">
    <property type="nucleotide sequence ID" value="NZ_JACIJJ010000002.1"/>
</dbReference>
<keyword evidence="4" id="KW-1185">Reference proteome</keyword>
<protein>
    <submittedName>
        <fullName evidence="3">Uncharacterized protein</fullName>
    </submittedName>
</protein>
<sequence>MDEASRSAMLPRRSSALPKSRAQKGVVLLKKETANLVIGIAMLVIAFATLMLKIIEVARS</sequence>
<comment type="caution">
    <text evidence="3">The sequence shown here is derived from an EMBL/GenBank/DDBJ whole genome shotgun (WGS) entry which is preliminary data.</text>
</comment>
<name>A0A7W9EHS9_9SPHN</name>
<evidence type="ECO:0000313" key="4">
    <source>
        <dbReference type="Proteomes" id="UP000557739"/>
    </source>
</evidence>
<evidence type="ECO:0000313" key="3">
    <source>
        <dbReference type="EMBL" id="MBB5698442.1"/>
    </source>
</evidence>
<reference evidence="3 4" key="1">
    <citation type="submission" date="2020-08" db="EMBL/GenBank/DDBJ databases">
        <title>Genomic Encyclopedia of Type Strains, Phase IV (KMG-IV): sequencing the most valuable type-strain genomes for metagenomic binning, comparative biology and taxonomic classification.</title>
        <authorList>
            <person name="Goeker M."/>
        </authorList>
    </citation>
    <scope>NUCLEOTIDE SEQUENCE [LARGE SCALE GENOMIC DNA]</scope>
    <source>
        <strain evidence="3 4">DSM 27244</strain>
    </source>
</reference>
<organism evidence="3 4">
    <name type="scientific">Sphingomonas yantingensis</name>
    <dbReference type="NCBI Taxonomy" id="1241761"/>
    <lineage>
        <taxon>Bacteria</taxon>
        <taxon>Pseudomonadati</taxon>
        <taxon>Pseudomonadota</taxon>
        <taxon>Alphaproteobacteria</taxon>
        <taxon>Sphingomonadales</taxon>
        <taxon>Sphingomonadaceae</taxon>
        <taxon>Sphingomonas</taxon>
    </lineage>
</organism>
<keyword evidence="2" id="KW-1133">Transmembrane helix</keyword>
<dbReference type="Proteomes" id="UP000557739">
    <property type="component" value="Unassembled WGS sequence"/>
</dbReference>
<accession>A0A7W9EHS9</accession>
<keyword evidence="2" id="KW-0812">Transmembrane</keyword>
<feature type="transmembrane region" description="Helical" evidence="2">
    <location>
        <begin position="36"/>
        <end position="55"/>
    </location>
</feature>